<gene>
    <name evidence="17" type="ORF">AWN90_18405</name>
</gene>
<dbReference type="Gene3D" id="3.40.47.10">
    <property type="match status" value="2"/>
</dbReference>
<evidence type="ECO:0000313" key="18">
    <source>
        <dbReference type="Proteomes" id="UP000076512"/>
    </source>
</evidence>
<evidence type="ECO:0000256" key="11">
    <source>
        <dbReference type="ARBA" id="ARBA00023315"/>
    </source>
</evidence>
<dbReference type="InterPro" id="IPR013154">
    <property type="entry name" value="ADH-like_N"/>
</dbReference>
<comment type="caution">
    <text evidence="17">The sequence shown here is derived from an EMBL/GenBank/DDBJ whole genome shotgun (WGS) entry which is preliminary data.</text>
</comment>
<dbReference type="InterPro" id="IPR014030">
    <property type="entry name" value="Ketoacyl_synth_N"/>
</dbReference>
<feature type="domain" description="Carrier" evidence="14">
    <location>
        <begin position="3537"/>
        <end position="3615"/>
    </location>
</feature>
<dbReference type="InterPro" id="IPR020841">
    <property type="entry name" value="PKS_Beta-ketoAc_synthase_dom"/>
</dbReference>
<dbReference type="InterPro" id="IPR049551">
    <property type="entry name" value="PKS_DH_C"/>
</dbReference>
<evidence type="ECO:0000256" key="5">
    <source>
        <dbReference type="ARBA" id="ARBA00022553"/>
    </source>
</evidence>
<protein>
    <recommendedName>
        <fullName evidence="19">SDR family NAD(P)-dependent oxidoreductase</fullName>
    </recommendedName>
</protein>
<dbReference type="Proteomes" id="UP000076512">
    <property type="component" value="Unassembled WGS sequence"/>
</dbReference>
<dbReference type="InterPro" id="IPR042104">
    <property type="entry name" value="PKS_dehydratase_sf"/>
</dbReference>
<evidence type="ECO:0000313" key="17">
    <source>
        <dbReference type="EMBL" id="KZM75363.1"/>
    </source>
</evidence>
<dbReference type="SUPFAM" id="SSF101173">
    <property type="entry name" value="Docking domain B of the erythromycin polyketide synthase (DEBS)"/>
    <property type="match status" value="1"/>
</dbReference>
<dbReference type="InterPro" id="IPR014031">
    <property type="entry name" value="Ketoacyl_synth_C"/>
</dbReference>
<comment type="pathway">
    <text evidence="2">Antibiotic biosynthesis.</text>
</comment>
<dbReference type="InterPro" id="IPR036299">
    <property type="entry name" value="Polyketide_synth_docking_sf"/>
</dbReference>
<dbReference type="InterPro" id="IPR020843">
    <property type="entry name" value="ER"/>
</dbReference>
<evidence type="ECO:0000256" key="1">
    <source>
        <dbReference type="ARBA" id="ARBA00001957"/>
    </source>
</evidence>
<dbReference type="GO" id="GO:0033068">
    <property type="term" value="P:macrolide biosynthetic process"/>
    <property type="evidence" value="ECO:0007669"/>
    <property type="project" value="UniProtKB-ARBA"/>
</dbReference>
<dbReference type="Pfam" id="PF02801">
    <property type="entry name" value="Ketoacyl-synt_C"/>
    <property type="match status" value="2"/>
</dbReference>
<dbReference type="SUPFAM" id="SSF53901">
    <property type="entry name" value="Thiolase-like"/>
    <property type="match status" value="2"/>
</dbReference>
<dbReference type="Gene3D" id="3.40.366.10">
    <property type="entry name" value="Malonyl-Coenzyme A Acyl Carrier Protein, domain 2"/>
    <property type="match status" value="2"/>
</dbReference>
<feature type="domain" description="Ketosynthase family 3 (KS3)" evidence="15">
    <location>
        <begin position="42"/>
        <end position="466"/>
    </location>
</feature>
<comment type="pathway">
    <text evidence="3">Lipid metabolism.</text>
</comment>
<dbReference type="InterPro" id="IPR013968">
    <property type="entry name" value="PKS_KR"/>
</dbReference>
<dbReference type="InterPro" id="IPR015083">
    <property type="entry name" value="NorB/c/GfsB-D-like_docking"/>
</dbReference>
<feature type="active site" description="Proton acceptor; for dehydratase activity" evidence="12">
    <location>
        <position position="2516"/>
    </location>
</feature>
<dbReference type="Pfam" id="PF21089">
    <property type="entry name" value="PKS_DH_N"/>
    <property type="match status" value="1"/>
</dbReference>
<evidence type="ECO:0000259" key="14">
    <source>
        <dbReference type="PROSITE" id="PS50075"/>
    </source>
</evidence>
<dbReference type="CDD" id="cd05195">
    <property type="entry name" value="enoyl_red"/>
    <property type="match status" value="1"/>
</dbReference>
<organism evidence="17 18">
    <name type="scientific">Nocardia terpenica</name>
    <dbReference type="NCBI Taxonomy" id="455432"/>
    <lineage>
        <taxon>Bacteria</taxon>
        <taxon>Bacillati</taxon>
        <taxon>Actinomycetota</taxon>
        <taxon>Actinomycetes</taxon>
        <taxon>Mycobacteriales</taxon>
        <taxon>Nocardiaceae</taxon>
        <taxon>Nocardia</taxon>
    </lineage>
</organism>
<dbReference type="CDD" id="cd08956">
    <property type="entry name" value="KR_3_FAS_SDR_x"/>
    <property type="match status" value="1"/>
</dbReference>
<keyword evidence="7" id="KW-0276">Fatty acid metabolism</keyword>
<dbReference type="SUPFAM" id="SSF47336">
    <property type="entry name" value="ACP-like"/>
    <property type="match status" value="2"/>
</dbReference>
<dbReference type="InterPro" id="IPR014043">
    <property type="entry name" value="Acyl_transferase_dom"/>
</dbReference>
<keyword evidence="18" id="KW-1185">Reference proteome</keyword>
<name>A0A164PBU2_9NOCA</name>
<evidence type="ECO:0000256" key="9">
    <source>
        <dbReference type="ARBA" id="ARBA00023194"/>
    </source>
</evidence>
<dbReference type="FunFam" id="3.40.50.720:FF:000209">
    <property type="entry name" value="Polyketide synthase Pks12"/>
    <property type="match status" value="1"/>
</dbReference>
<feature type="compositionally biased region" description="Low complexity" evidence="13">
    <location>
        <begin position="1894"/>
        <end position="1906"/>
    </location>
</feature>
<dbReference type="PROSITE" id="PS52019">
    <property type="entry name" value="PKS_MFAS_DH"/>
    <property type="match status" value="1"/>
</dbReference>
<dbReference type="GO" id="GO:0016491">
    <property type="term" value="F:oxidoreductase activity"/>
    <property type="evidence" value="ECO:0007669"/>
    <property type="project" value="InterPro"/>
</dbReference>
<dbReference type="InterPro" id="IPR020806">
    <property type="entry name" value="PKS_PP-bd"/>
</dbReference>
<feature type="domain" description="Carrier" evidence="14">
    <location>
        <begin position="1331"/>
        <end position="1408"/>
    </location>
</feature>
<dbReference type="SMART" id="SM00829">
    <property type="entry name" value="PKS_ER"/>
    <property type="match status" value="1"/>
</dbReference>
<dbReference type="InterPro" id="IPR001227">
    <property type="entry name" value="Ac_transferase_dom_sf"/>
</dbReference>
<feature type="region of interest" description="Disordered" evidence="13">
    <location>
        <begin position="3616"/>
        <end position="3635"/>
    </location>
</feature>
<comment type="cofactor">
    <cofactor evidence="1">
        <name>pantetheine 4'-phosphate</name>
        <dbReference type="ChEBI" id="CHEBI:47942"/>
    </cofactor>
</comment>
<dbReference type="Gene3D" id="3.30.70.3290">
    <property type="match status" value="2"/>
</dbReference>
<evidence type="ECO:0000259" key="15">
    <source>
        <dbReference type="PROSITE" id="PS52004"/>
    </source>
</evidence>
<dbReference type="PROSITE" id="PS52004">
    <property type="entry name" value="KS3_2"/>
    <property type="match status" value="2"/>
</dbReference>
<dbReference type="SUPFAM" id="SSF51735">
    <property type="entry name" value="NAD(P)-binding Rossmann-fold domains"/>
    <property type="match status" value="4"/>
</dbReference>
<evidence type="ECO:0000256" key="6">
    <source>
        <dbReference type="ARBA" id="ARBA00022679"/>
    </source>
</evidence>
<dbReference type="Pfam" id="PF08990">
    <property type="entry name" value="Docking"/>
    <property type="match status" value="1"/>
</dbReference>
<dbReference type="CDD" id="cd00833">
    <property type="entry name" value="PKS"/>
    <property type="match status" value="2"/>
</dbReference>
<dbReference type="SMART" id="SM00827">
    <property type="entry name" value="PKS_AT"/>
    <property type="match status" value="2"/>
</dbReference>
<dbReference type="Gene3D" id="3.40.50.720">
    <property type="entry name" value="NAD(P)-binding Rossmann-like Domain"/>
    <property type="match status" value="2"/>
</dbReference>
<proteinExistence type="predicted"/>
<keyword evidence="9" id="KW-0045">Antibiotic biosynthesis</keyword>
<feature type="region of interest" description="Disordered" evidence="13">
    <location>
        <begin position="1788"/>
        <end position="1828"/>
    </location>
</feature>
<evidence type="ECO:0000256" key="8">
    <source>
        <dbReference type="ARBA" id="ARBA00023098"/>
    </source>
</evidence>
<dbReference type="PANTHER" id="PTHR43775:SF51">
    <property type="entry name" value="INACTIVE PHENOLPHTHIOCEROL SYNTHESIS POLYKETIDE SYNTHASE TYPE I PKS1-RELATED"/>
    <property type="match status" value="1"/>
</dbReference>
<evidence type="ECO:0000256" key="12">
    <source>
        <dbReference type="PROSITE-ProRule" id="PRU01363"/>
    </source>
</evidence>
<evidence type="ECO:0000256" key="4">
    <source>
        <dbReference type="ARBA" id="ARBA00022450"/>
    </source>
</evidence>
<dbReference type="InterPro" id="IPR018201">
    <property type="entry name" value="Ketoacyl_synth_AS"/>
</dbReference>
<dbReference type="Pfam" id="PF00109">
    <property type="entry name" value="ketoacyl-synt"/>
    <property type="match status" value="2"/>
</dbReference>
<evidence type="ECO:0000256" key="10">
    <source>
        <dbReference type="ARBA" id="ARBA00023268"/>
    </source>
</evidence>
<keyword evidence="11" id="KW-0012">Acyltransferase</keyword>
<evidence type="ECO:0000259" key="16">
    <source>
        <dbReference type="PROSITE" id="PS52019"/>
    </source>
</evidence>
<dbReference type="FunFam" id="3.90.180.10:FF:000032">
    <property type="entry name" value="Probable polyketide synthase pks1"/>
    <property type="match status" value="1"/>
</dbReference>
<keyword evidence="4" id="KW-0596">Phosphopantetheine</keyword>
<dbReference type="Pfam" id="PF08659">
    <property type="entry name" value="KR"/>
    <property type="match status" value="2"/>
</dbReference>
<dbReference type="SMART" id="SM00822">
    <property type="entry name" value="PKS_KR"/>
    <property type="match status" value="2"/>
</dbReference>
<dbReference type="Gene3D" id="3.10.129.110">
    <property type="entry name" value="Polyketide synthase dehydratase"/>
    <property type="match status" value="1"/>
</dbReference>
<feature type="region of interest" description="Disordered" evidence="13">
    <location>
        <begin position="1840"/>
        <end position="1955"/>
    </location>
</feature>
<dbReference type="InterPro" id="IPR006162">
    <property type="entry name" value="Ppantetheine_attach_site"/>
</dbReference>
<dbReference type="FunFam" id="3.40.47.10:FF:000019">
    <property type="entry name" value="Polyketide synthase type I"/>
    <property type="match status" value="2"/>
</dbReference>
<feature type="region of interest" description="C-terminal hotdog fold" evidence="12">
    <location>
        <begin position="2618"/>
        <end position="2765"/>
    </location>
</feature>
<dbReference type="GO" id="GO:0031177">
    <property type="term" value="F:phosphopantetheine binding"/>
    <property type="evidence" value="ECO:0007669"/>
    <property type="project" value="InterPro"/>
</dbReference>
<dbReference type="SMART" id="SM00825">
    <property type="entry name" value="PKS_KS"/>
    <property type="match status" value="2"/>
</dbReference>
<dbReference type="InterPro" id="IPR009081">
    <property type="entry name" value="PP-bd_ACP"/>
</dbReference>
<keyword evidence="6" id="KW-0808">Transferase</keyword>
<reference evidence="17 18" key="1">
    <citation type="submission" date="2016-04" db="EMBL/GenBank/DDBJ databases">
        <authorList>
            <person name="Evans L.H."/>
            <person name="Alamgir A."/>
            <person name="Owens N."/>
            <person name="Weber N.D."/>
            <person name="Virtaneva K."/>
            <person name="Barbian K."/>
            <person name="Babar A."/>
            <person name="Rosenke K."/>
        </authorList>
    </citation>
    <scope>NUCLEOTIDE SEQUENCE [LARGE SCALE GENOMIC DNA]</scope>
    <source>
        <strain evidence="17 18">IFM 0406</strain>
    </source>
</reference>
<evidence type="ECO:0000256" key="3">
    <source>
        <dbReference type="ARBA" id="ARBA00005189"/>
    </source>
</evidence>
<dbReference type="InterPro" id="IPR049900">
    <property type="entry name" value="PKS_mFAS_DH"/>
</dbReference>
<dbReference type="InterPro" id="IPR032821">
    <property type="entry name" value="PKS_assoc"/>
</dbReference>
<dbReference type="EMBL" id="LWGR01000003">
    <property type="protein sequence ID" value="KZM75363.1"/>
    <property type="molecule type" value="Genomic_DNA"/>
</dbReference>
<dbReference type="SUPFAM" id="SSF52151">
    <property type="entry name" value="FabD/lysophospholipase-like"/>
    <property type="match status" value="2"/>
</dbReference>
<dbReference type="Pfam" id="PF16197">
    <property type="entry name" value="KAsynt_C_assoc"/>
    <property type="match status" value="1"/>
</dbReference>
<accession>A0A164PBU2</accession>
<dbReference type="Gene3D" id="1.10.1200.10">
    <property type="entry name" value="ACP-like"/>
    <property type="match status" value="2"/>
</dbReference>
<dbReference type="InterPro" id="IPR036736">
    <property type="entry name" value="ACP-like_sf"/>
</dbReference>
<evidence type="ECO:0000256" key="13">
    <source>
        <dbReference type="SAM" id="MobiDB-lite"/>
    </source>
</evidence>
<dbReference type="SMART" id="SM00826">
    <property type="entry name" value="PKS_DH"/>
    <property type="match status" value="1"/>
</dbReference>
<dbReference type="InterPro" id="IPR011032">
    <property type="entry name" value="GroES-like_sf"/>
</dbReference>
<dbReference type="Pfam" id="PF13602">
    <property type="entry name" value="ADH_zinc_N_2"/>
    <property type="match status" value="1"/>
</dbReference>
<dbReference type="FunFam" id="1.10.1200.10:FF:000007">
    <property type="entry name" value="Probable polyketide synthase pks17"/>
    <property type="match status" value="1"/>
</dbReference>
<feature type="active site" description="Proton donor; for dehydratase activity" evidence="12">
    <location>
        <position position="2680"/>
    </location>
</feature>
<dbReference type="InterPro" id="IPR016039">
    <property type="entry name" value="Thiolase-like"/>
</dbReference>
<dbReference type="Gene3D" id="1.10.287.1960">
    <property type="match status" value="1"/>
</dbReference>
<keyword evidence="5" id="KW-0597">Phosphoprotein</keyword>
<dbReference type="Gene3D" id="3.30.70.250">
    <property type="entry name" value="Malonyl-CoA ACP transacylase, ACP-binding"/>
    <property type="match status" value="1"/>
</dbReference>
<dbReference type="InterPro" id="IPR016036">
    <property type="entry name" value="Malonyl_transacylase_ACP-bd"/>
</dbReference>
<dbReference type="InterPro" id="IPR050091">
    <property type="entry name" value="PKS_NRPS_Biosynth_Enz"/>
</dbReference>
<dbReference type="PANTHER" id="PTHR43775">
    <property type="entry name" value="FATTY ACID SYNTHASE"/>
    <property type="match status" value="1"/>
</dbReference>
<dbReference type="Pfam" id="PF14765">
    <property type="entry name" value="PS-DH"/>
    <property type="match status" value="1"/>
</dbReference>
<dbReference type="PROSITE" id="PS50075">
    <property type="entry name" value="CARRIER"/>
    <property type="match status" value="2"/>
</dbReference>
<evidence type="ECO:0000256" key="2">
    <source>
        <dbReference type="ARBA" id="ARBA00004792"/>
    </source>
</evidence>
<feature type="region of interest" description="N-terminal hotdog fold" evidence="12">
    <location>
        <begin position="2484"/>
        <end position="2605"/>
    </location>
</feature>
<dbReference type="SMART" id="SM01294">
    <property type="entry name" value="PKS_PP_betabranch"/>
    <property type="match status" value="2"/>
</dbReference>
<dbReference type="Gene3D" id="3.90.180.10">
    <property type="entry name" value="Medium-chain alcohol dehydrogenases, catalytic domain"/>
    <property type="match status" value="1"/>
</dbReference>
<dbReference type="InterPro" id="IPR020807">
    <property type="entry name" value="PKS_DH"/>
</dbReference>
<keyword evidence="8" id="KW-0443">Lipid metabolism</keyword>
<sequence length="3654" mass="374417">MTESTPSATEAQLRSYLKRVTVDLQRTRAKLADHERRAAADAEPIAIVGMACRYPGDVRSPEDLWELVDTGADAISGFPSDRDWDLGALYNPDPDNPGTTYTREGGFLHDAAEFDPEFFGMTPREALATDPQQRLLLETAWEATERAGIAVSDLRGSRTGVYVGVMYNDYATRPIADVSEVEGHLGNGSAPSIASGRVAYTFGLEGPAVTIDTACSSSLVALHLAARALRAGECSMALAGGVTVMSTPVTFVQFARHRGLSADGRCKSFAEGADGTGWGEGVGLVLLERLSDALAAGRRVLGLVRGSAVNSDGASSGLTAPNGPSQQRVIRAALGSAGLSPNEVDAVEAHGTGTVLGDPIEAQALLATYGQGRERPLWLGAIKSNIGHTQAAAGVAGVIKMIKAMEHGRLPKTLHVETPSSKVDWDAGAVALLTERIDWPETGRPRRAGISAFGVSGTNAHVIIEQAPEPEPAAAPYASTDADSIVPLLLSARSPEAVAASARRLSSWWTRAGREAESPAAPAVAATLASRTVFDHRGVALVRGGSPADALDAPGGFVTGSVVSGPTGVLLPGQGAQRLGMGRDMCTAAPAFATAFDEVCAALDGLLPGALRDVLWGTDPELLADTRWAQPALFAMQVAGYRWLAALGLKPGVLVGHSIGEIAAAHLSGALSLADAARLVAARATAMGDLPRGGAMAAVSGNPEALAALTGRLPEGLSVAAVNSTTSLVLSGAAEVLESVVAGVDSKLRVSRLVTSHAFHSPAMAPAADAVAAAAARLTWHAPTIPVVSTLTGRAVDPDTWSDPRYWATQLTEPVRFADAVATAAAARWIEIGPHPSLTAHVVADHPGVPVTCLGDRDGDARTAAHRAAATLWCAGESLPGWVPAADAAAATPPIDPFARRRFWLSGALPDRDELPGDLHVLRWHPVPVVDPAADPGIRILDLAETPSAADDYQRILDRSTDVLVELQGQQDDSGMLAVVTRGGVDIGGEAAPEPWAAAVTGLVRAVQSESPGGILLVDAAPEIDARAAVATALATGHAQVAVRGSGAFAPRLAAAPAPGAEPDAFDGLDEAATVLVTGATGAVGRAVCRHLAARGVRNLLLLSRRGPEAPDAEIMVEELAALGTRAVLFAGDAADPAAVAAARAAVEPEHPIRAVVHAAGVLDDGVLADLDAERLATVLRPKVRAALVLDAAFPDVPLIAFSSAASVLGAAGQANYCAANAALDAILARRRRRGAPGLSIAWGLWNFGDTTGMGTGRTLARARRAGVDALTEADALAAFDTALRTDADAVLPLRVIGRYQSGTGGERPEVLRPLTVPRPDAATAGPLDERAALDLVSATLARVIGYEGERAHAIAPDRAFAELGVDSLMAVELRNALQRATGATLPAALVYDYPTPRAVAGLLCADAAPATSTRVVAHSTEPIAVVGMSCRFPGGVRNPADLWRLLLAERDALGGMPTDRGWDLTGLGDPATSPVATTTGGFLSDVTGFDAAFFGISPREALAMDPQQRLLLETCWEAFESAGIDPNALRGSATGVFVGTNGQDYTSLLTESDEEVVGHLGTGNAASVLSGRIAYTFGLRGPVLTVDTACSASLVALHQAAIALRAGECEYALAAGVSVMSTPSAFIEFTAQGGLAADGRCKAFSADADGTGWGEGVGVLMLERLSDARARGHEVLAVVRGSAVNSDGASNGLTAPNGPAQQAVIRAALAAAGLTPADVDAVEAHGTGTALGDPIEAEALLATYGRADRKHPLRLGSVKSNLGHTQAAAGVAGVIKTVLSLRAGILPARRQRRQPSGKVRTEQHRPPRMTGPLCDQPARNLSVSESGVTTADVTAGAIDTAGKHVGRSPIRLPGVSPTRHPGGSPTRDPGVSPTREPGIGPAHDPGVDPPRDPGVGPARDPGVGPTRDPGISPTREPGISPTREPGVSPTREPGISPAREPGISPTHDPGVLLAGIMSGTDAGFASGTDAGITSGADAGIASGADAGITRGVDAGIVSGTDAGFASGTDAGVTSGAPTGMTSGTHAGKTNGASADVFTSGVDGTGGDIGSGDTTLADAEIARGLITQRASHSRRAVLLGPDFAGGLAALAAGGEHPTLVTGTATEGATAVLFAGQGTQRPGMSEELRVFPVFAAAHDAVLAAFDALADRSLRAVIREDERALADTRWAQCAIVAHEVALYRLAEHFGLRPDVVAGHSIGELTAAHIAGVLALPDLAALVTARAELMSQVPAGGEMWSVRAGSDEVLAVLDEVGERHGPVALAAINDDDAVVVSGTAAATAAVAAILEGRGRRVRRLQVSCAFHSPLMEPILDRFETAVAALDLRPATLPVVSTVTGAALDPEAMTDPAYWVEHARATVRFAEAVDTLADRGVTRFVEIGPDATLTTLTAARLAGLTAAGRALPGAVALSFGESRSCTPRTVRAGLARLWTHGGNVDWTRLTGVAARGPAVALPTYPFQHTRYWPRPSRRGRDLAALGLTGTGHPVLTAAAELAGTGTQLFTGRFAVAEHPWLADHRIGSAVLVPGTALLELALLSGDRLGAPRVLDLAIVAPMTLGRDGTVQVQVSVDPETADGRRTIRIHGCTDGATWTLHADGILSADDTPGDDPHPLPAETPADTVTAGETLYAELAAAGFAYGPAFRGLRTLRPGTDGEVLAELALPEPFSADAGRYGVHPALLDAALHAAAHLNLDATDAASDRPAPSGRLPFAWADVRLHGAGAAAARARLTRVGADTVAVQLLTATGDPIVTVGRLTLRAVDSRRIAAGAGPNPLRVDWIGAPMPENTTAAPVSIGTDVSGCARVESVEAVPAGDALAVLEPGLAPAVAARRTLDLIRPWLDRPAGRLTVITCGAAGPERSLPVDLGGAAAWGLVRSAASEHSGRFALLDADTLDGVAAAARGGLPEAALRAGALSVPRATDDRFLPVPDADAWSLVIRERGTLDGLALEADPRGLRALAPDQVRIAIRAAGVNFRDVLNTLGMYPGDAPDFGLEGAGVVTEIGSAVTDLAVGDRVLGMFPGAFGPVAVADRSSVHTLPDGWSFAQGAAFPVAHLTAYYAMTELAKVGPGTRVLIHAAAGGVGMAAVQIARHLGADIHATASPGKWATLAALGLGEDRVSSSRTLEFEQRILAATEGQGVDVVLDALAGEFVDASLRLLPRGGSFLEMGKTDIRDAAAVAADHPGVDYRPFDLADAGSERIGRMLGELVRLVQRGAITAPAVTAWDVRQARTAFRYLSQARHIGKVVLTVPAALDPDGTVLITGGLGGLGAVLARHLVTRHGARHLLLAGRRGAATDGAGELCAELRELGADVTVATCDVAERDQVAALLDTVPAEHPLTAVVHAAGVLRDGIVQQLTPDALAAVHAPKTDGARHLDELTRRADLARFVVLSSAAGVLGAPGQGAYASANAALDALAASRATEGLPATSIAYGPWTGVGGMADALSETDRRRMARSGVPALAPDDGLALFDAAWHDPAGPVLALLIDRRTLARGPVPAVLSGLVAAQAGGTWQSSAAAAEESSAAADLVDRLRTLDAAARRRTLVDLVRRTTATVLGHSGGGDIDAMDSFSDLGIDSLTAVELRNRLGVRTGLALPSTVVFDHSNPTALARYLGEQLVPDEPRPEEPPAPEPESGVDYTALDVDELVRMAMGPDAS</sequence>
<feature type="domain" description="PKS/mFAS DH" evidence="16">
    <location>
        <begin position="2484"/>
        <end position="2765"/>
    </location>
</feature>
<dbReference type="Pfam" id="PF00698">
    <property type="entry name" value="Acyl_transf_1"/>
    <property type="match status" value="2"/>
</dbReference>
<dbReference type="SMART" id="SM00823">
    <property type="entry name" value="PKS_PP"/>
    <property type="match status" value="2"/>
</dbReference>
<dbReference type="STRING" id="455432.AWN90_18405"/>
<dbReference type="GO" id="GO:0004315">
    <property type="term" value="F:3-oxoacyl-[acyl-carrier-protein] synthase activity"/>
    <property type="evidence" value="ECO:0007669"/>
    <property type="project" value="InterPro"/>
</dbReference>
<dbReference type="SUPFAM" id="SSF50129">
    <property type="entry name" value="GroES-like"/>
    <property type="match status" value="1"/>
</dbReference>
<dbReference type="GO" id="GO:0006633">
    <property type="term" value="P:fatty acid biosynthetic process"/>
    <property type="evidence" value="ECO:0007669"/>
    <property type="project" value="InterPro"/>
</dbReference>
<dbReference type="InterPro" id="IPR036291">
    <property type="entry name" value="NAD(P)-bd_dom_sf"/>
</dbReference>
<evidence type="ECO:0008006" key="19">
    <source>
        <dbReference type="Google" id="ProtNLM"/>
    </source>
</evidence>
<dbReference type="GO" id="GO:0004312">
    <property type="term" value="F:fatty acid synthase activity"/>
    <property type="evidence" value="ECO:0007669"/>
    <property type="project" value="TreeGrafter"/>
</dbReference>
<dbReference type="InterPro" id="IPR057326">
    <property type="entry name" value="KR_dom"/>
</dbReference>
<feature type="domain" description="Ketosynthase family 3 (KS3)" evidence="15">
    <location>
        <begin position="1421"/>
        <end position="1840"/>
    </location>
</feature>
<dbReference type="PROSITE" id="PS00012">
    <property type="entry name" value="PHOSPHOPANTETHEINE"/>
    <property type="match status" value="2"/>
</dbReference>
<evidence type="ECO:0000256" key="7">
    <source>
        <dbReference type="ARBA" id="ARBA00022832"/>
    </source>
</evidence>
<dbReference type="Pfam" id="PF00550">
    <property type="entry name" value="PP-binding"/>
    <property type="match status" value="2"/>
</dbReference>
<keyword evidence="10" id="KW-0511">Multifunctional enzyme</keyword>
<dbReference type="SUPFAM" id="SSF55048">
    <property type="entry name" value="Probable ACP-binding domain of malonyl-CoA ACP transacylase"/>
    <property type="match status" value="2"/>
</dbReference>
<dbReference type="PROSITE" id="PS00606">
    <property type="entry name" value="KS3_1"/>
    <property type="match status" value="2"/>
</dbReference>
<dbReference type="InterPro" id="IPR049552">
    <property type="entry name" value="PKS_DH_N"/>
</dbReference>
<dbReference type="InterPro" id="IPR016035">
    <property type="entry name" value="Acyl_Trfase/lysoPLipase"/>
</dbReference>
<dbReference type="Pfam" id="PF08240">
    <property type="entry name" value="ADH_N"/>
    <property type="match status" value="1"/>
</dbReference>